<evidence type="ECO:0000313" key="3">
    <source>
        <dbReference type="Proteomes" id="UP000828390"/>
    </source>
</evidence>
<organism evidence="2 3">
    <name type="scientific">Dreissena polymorpha</name>
    <name type="common">Zebra mussel</name>
    <name type="synonym">Mytilus polymorpha</name>
    <dbReference type="NCBI Taxonomy" id="45954"/>
    <lineage>
        <taxon>Eukaryota</taxon>
        <taxon>Metazoa</taxon>
        <taxon>Spiralia</taxon>
        <taxon>Lophotrochozoa</taxon>
        <taxon>Mollusca</taxon>
        <taxon>Bivalvia</taxon>
        <taxon>Autobranchia</taxon>
        <taxon>Heteroconchia</taxon>
        <taxon>Euheterodonta</taxon>
        <taxon>Imparidentia</taxon>
        <taxon>Neoheterodontei</taxon>
        <taxon>Myida</taxon>
        <taxon>Dreissenoidea</taxon>
        <taxon>Dreissenidae</taxon>
        <taxon>Dreissena</taxon>
    </lineage>
</organism>
<accession>A0A9D4JJF3</accession>
<proteinExistence type="predicted"/>
<name>A0A9D4JJF3_DREPO</name>
<evidence type="ECO:0000256" key="1">
    <source>
        <dbReference type="SAM" id="MobiDB-lite"/>
    </source>
</evidence>
<dbReference type="EMBL" id="JAIWYP010000006">
    <property type="protein sequence ID" value="KAH3809677.1"/>
    <property type="molecule type" value="Genomic_DNA"/>
</dbReference>
<reference evidence="2" key="2">
    <citation type="submission" date="2020-11" db="EMBL/GenBank/DDBJ databases">
        <authorList>
            <person name="McCartney M.A."/>
            <person name="Auch B."/>
            <person name="Kono T."/>
            <person name="Mallez S."/>
            <person name="Becker A."/>
            <person name="Gohl D.M."/>
            <person name="Silverstein K.A.T."/>
            <person name="Koren S."/>
            <person name="Bechman K.B."/>
            <person name="Herman A."/>
            <person name="Abrahante J.E."/>
            <person name="Garbe J."/>
        </authorList>
    </citation>
    <scope>NUCLEOTIDE SEQUENCE</scope>
    <source>
        <strain evidence="2">Duluth1</strain>
        <tissue evidence="2">Whole animal</tissue>
    </source>
</reference>
<comment type="caution">
    <text evidence="2">The sequence shown here is derived from an EMBL/GenBank/DDBJ whole genome shotgun (WGS) entry which is preliminary data.</text>
</comment>
<protein>
    <submittedName>
        <fullName evidence="2">Uncharacterized protein</fullName>
    </submittedName>
</protein>
<evidence type="ECO:0000313" key="2">
    <source>
        <dbReference type="EMBL" id="KAH3809677.1"/>
    </source>
</evidence>
<gene>
    <name evidence="2" type="ORF">DPMN_138053</name>
</gene>
<sequence length="68" mass="7250">MDSNDNMQTDNADTKNSTANTEQTYFSIRGVKAQQVDAKSALDAASVCGGVAHFAAMLRIFPPKQSAI</sequence>
<feature type="region of interest" description="Disordered" evidence="1">
    <location>
        <begin position="1"/>
        <end position="21"/>
    </location>
</feature>
<dbReference type="AlphaFoldDB" id="A0A9D4JJF3"/>
<dbReference type="Proteomes" id="UP000828390">
    <property type="component" value="Unassembled WGS sequence"/>
</dbReference>
<reference evidence="2" key="1">
    <citation type="journal article" date="2019" name="bioRxiv">
        <title>The Genome of the Zebra Mussel, Dreissena polymorpha: A Resource for Invasive Species Research.</title>
        <authorList>
            <person name="McCartney M.A."/>
            <person name="Auch B."/>
            <person name="Kono T."/>
            <person name="Mallez S."/>
            <person name="Zhang Y."/>
            <person name="Obille A."/>
            <person name="Becker A."/>
            <person name="Abrahante J.E."/>
            <person name="Garbe J."/>
            <person name="Badalamenti J.P."/>
            <person name="Herman A."/>
            <person name="Mangelson H."/>
            <person name="Liachko I."/>
            <person name="Sullivan S."/>
            <person name="Sone E.D."/>
            <person name="Koren S."/>
            <person name="Silverstein K.A.T."/>
            <person name="Beckman K.B."/>
            <person name="Gohl D.M."/>
        </authorList>
    </citation>
    <scope>NUCLEOTIDE SEQUENCE</scope>
    <source>
        <strain evidence="2">Duluth1</strain>
        <tissue evidence="2">Whole animal</tissue>
    </source>
</reference>
<keyword evidence="3" id="KW-1185">Reference proteome</keyword>